<comment type="similarity">
    <text evidence="1">Belongs to the prefoldin subunit beta family.</text>
</comment>
<feature type="coiled-coil region" evidence="3">
    <location>
        <begin position="55"/>
        <end position="89"/>
    </location>
</feature>
<dbReference type="RefSeq" id="XP_001419514.1">
    <property type="nucleotide sequence ID" value="XM_001419477.2"/>
</dbReference>
<evidence type="ECO:0000313" key="4">
    <source>
        <dbReference type="EMBL" id="ABO97807.1"/>
    </source>
</evidence>
<dbReference type="eggNOG" id="KOG4098">
    <property type="taxonomic scope" value="Eukaryota"/>
</dbReference>
<evidence type="ECO:0008006" key="6">
    <source>
        <dbReference type="Google" id="ProtNLM"/>
    </source>
</evidence>
<protein>
    <recommendedName>
        <fullName evidence="6">Prefoldin subunit 2</fullName>
    </recommendedName>
</protein>
<dbReference type="GO" id="GO:0006457">
    <property type="term" value="P:protein folding"/>
    <property type="evidence" value="ECO:0007669"/>
    <property type="project" value="InterPro"/>
</dbReference>
<keyword evidence="3" id="KW-0175">Coiled coil</keyword>
<dbReference type="InterPro" id="IPR009053">
    <property type="entry name" value="Prefoldin"/>
</dbReference>
<gene>
    <name evidence="4" type="ORF">OSTLU_8744</name>
</gene>
<dbReference type="KEGG" id="olu:OSTLU_8744"/>
<feature type="non-terminal residue" evidence="4">
    <location>
        <position position="1"/>
    </location>
</feature>
<keyword evidence="5" id="KW-1185">Reference proteome</keyword>
<proteinExistence type="inferred from homology"/>
<evidence type="ECO:0000256" key="1">
    <source>
        <dbReference type="ARBA" id="ARBA00008045"/>
    </source>
</evidence>
<dbReference type="InterPro" id="IPR002777">
    <property type="entry name" value="PFD_beta-like"/>
</dbReference>
<dbReference type="OrthoDB" id="29646at2759"/>
<dbReference type="GO" id="GO:0016272">
    <property type="term" value="C:prefoldin complex"/>
    <property type="evidence" value="ECO:0007669"/>
    <property type="project" value="InterPro"/>
</dbReference>
<dbReference type="EMBL" id="CP000589">
    <property type="protein sequence ID" value="ABO97807.1"/>
    <property type="molecule type" value="Genomic_DNA"/>
</dbReference>
<feature type="non-terminal residue" evidence="4">
    <location>
        <position position="115"/>
    </location>
</feature>
<evidence type="ECO:0000256" key="2">
    <source>
        <dbReference type="ARBA" id="ARBA00023186"/>
    </source>
</evidence>
<reference evidence="4 5" key="1">
    <citation type="journal article" date="2007" name="Proc. Natl. Acad. Sci. U.S.A.">
        <title>The tiny eukaryote Ostreococcus provides genomic insights into the paradox of plankton speciation.</title>
        <authorList>
            <person name="Palenik B."/>
            <person name="Grimwood J."/>
            <person name="Aerts A."/>
            <person name="Rouze P."/>
            <person name="Salamov A."/>
            <person name="Putnam N."/>
            <person name="Dupont C."/>
            <person name="Jorgensen R."/>
            <person name="Derelle E."/>
            <person name="Rombauts S."/>
            <person name="Zhou K."/>
            <person name="Otillar R."/>
            <person name="Merchant S.S."/>
            <person name="Podell S."/>
            <person name="Gaasterland T."/>
            <person name="Napoli C."/>
            <person name="Gendler K."/>
            <person name="Manuell A."/>
            <person name="Tai V."/>
            <person name="Vallon O."/>
            <person name="Piganeau G."/>
            <person name="Jancek S."/>
            <person name="Heijde M."/>
            <person name="Jabbari K."/>
            <person name="Bowler C."/>
            <person name="Lohr M."/>
            <person name="Robbens S."/>
            <person name="Werner G."/>
            <person name="Dubchak I."/>
            <person name="Pazour G.J."/>
            <person name="Ren Q."/>
            <person name="Paulsen I."/>
            <person name="Delwiche C."/>
            <person name="Schmutz J."/>
            <person name="Rokhsar D."/>
            <person name="Van de Peer Y."/>
            <person name="Moreau H."/>
            <person name="Grigoriev I.V."/>
        </authorList>
    </citation>
    <scope>NUCLEOTIDE SEQUENCE [LARGE SCALE GENOMIC DNA]</scope>
    <source>
        <strain evidence="4 5">CCE9901</strain>
    </source>
</reference>
<dbReference type="InterPro" id="IPR027235">
    <property type="entry name" value="PFD2"/>
</dbReference>
<dbReference type="HOGENOM" id="CLU_113004_1_0_1"/>
<evidence type="ECO:0000313" key="5">
    <source>
        <dbReference type="Proteomes" id="UP000001568"/>
    </source>
</evidence>
<dbReference type="Gene3D" id="1.10.287.370">
    <property type="match status" value="1"/>
</dbReference>
<evidence type="ECO:0000256" key="3">
    <source>
        <dbReference type="SAM" id="Coils"/>
    </source>
</evidence>
<dbReference type="Pfam" id="PF01920">
    <property type="entry name" value="Prefoldin_2"/>
    <property type="match status" value="1"/>
</dbReference>
<dbReference type="SUPFAM" id="SSF46579">
    <property type="entry name" value="Prefoldin"/>
    <property type="match status" value="1"/>
</dbReference>
<dbReference type="Proteomes" id="UP000001568">
    <property type="component" value="Chromosome 9"/>
</dbReference>
<dbReference type="GO" id="GO:0051082">
    <property type="term" value="F:unfolded protein binding"/>
    <property type="evidence" value="ECO:0007669"/>
    <property type="project" value="InterPro"/>
</dbReference>
<keyword evidence="2" id="KW-0143">Chaperone</keyword>
<dbReference type="AlphaFoldDB" id="A4S2E0"/>
<dbReference type="PANTHER" id="PTHR13303">
    <property type="entry name" value="PREFOLDIN SUBUNIT 2"/>
    <property type="match status" value="1"/>
</dbReference>
<dbReference type="GeneID" id="5003549"/>
<name>A4S2E0_OSTLU</name>
<organism evidence="4 5">
    <name type="scientific">Ostreococcus lucimarinus (strain CCE9901)</name>
    <dbReference type="NCBI Taxonomy" id="436017"/>
    <lineage>
        <taxon>Eukaryota</taxon>
        <taxon>Viridiplantae</taxon>
        <taxon>Chlorophyta</taxon>
        <taxon>Mamiellophyceae</taxon>
        <taxon>Mamiellales</taxon>
        <taxon>Bathycoccaceae</taxon>
        <taxon>Ostreococcus</taxon>
    </lineage>
</organism>
<accession>A4S2E0</accession>
<sequence length="115" mass="12537">LSQEVNLARGKIGELAVSLREHVNVLENVKNLDPSRRCFRSVGGVLVERTVKEVIPAVESNAANLRRAIEAIKEQCAVKEAELEALRKKYKIRVQGEDAMPTDARESSSGGGVLA</sequence>
<dbReference type="CDD" id="cd23163">
    <property type="entry name" value="Prefoldin_2"/>
    <property type="match status" value="1"/>
</dbReference>
<dbReference type="STRING" id="436017.A4S2E0"/>
<dbReference type="GO" id="GO:0009409">
    <property type="term" value="P:response to cold"/>
    <property type="evidence" value="ECO:0007669"/>
    <property type="project" value="UniProtKB-ARBA"/>
</dbReference>